<reference evidence="2 3" key="1">
    <citation type="submission" date="2019-12" db="EMBL/GenBank/DDBJ databases">
        <title>Chitinophaga sp. strain ysch24 (GDMCC 1.1355), whole genome shotgun sequence.</title>
        <authorList>
            <person name="Zhang X."/>
        </authorList>
    </citation>
    <scope>NUCLEOTIDE SEQUENCE [LARGE SCALE GENOMIC DNA]</scope>
    <source>
        <strain evidence="3">ysch24</strain>
    </source>
</reference>
<sequence length="54" mass="6246">MKFINYLQSISGISIYPLASLVIFTVFFAAAAFWAFRADKRMIDHIRHIPLDDN</sequence>
<keyword evidence="1" id="KW-1133">Transmembrane helix</keyword>
<accession>A0A7K1TY96</accession>
<evidence type="ECO:0000313" key="2">
    <source>
        <dbReference type="EMBL" id="MVT07073.1"/>
    </source>
</evidence>
<keyword evidence="1" id="KW-0812">Transmembrane</keyword>
<proteinExistence type="predicted"/>
<dbReference type="Proteomes" id="UP000461730">
    <property type="component" value="Unassembled WGS sequence"/>
</dbReference>
<evidence type="ECO:0000256" key="1">
    <source>
        <dbReference type="SAM" id="Phobius"/>
    </source>
</evidence>
<dbReference type="AlphaFoldDB" id="A0A7K1TY96"/>
<feature type="transmembrane region" description="Helical" evidence="1">
    <location>
        <begin position="15"/>
        <end position="36"/>
    </location>
</feature>
<gene>
    <name evidence="2" type="ORF">GO493_02285</name>
</gene>
<keyword evidence="1" id="KW-0472">Membrane</keyword>
<organism evidence="2 3">
    <name type="scientific">Chitinophaga tropicalis</name>
    <dbReference type="NCBI Taxonomy" id="2683588"/>
    <lineage>
        <taxon>Bacteria</taxon>
        <taxon>Pseudomonadati</taxon>
        <taxon>Bacteroidota</taxon>
        <taxon>Chitinophagia</taxon>
        <taxon>Chitinophagales</taxon>
        <taxon>Chitinophagaceae</taxon>
        <taxon>Chitinophaga</taxon>
    </lineage>
</organism>
<name>A0A7K1TY96_9BACT</name>
<protein>
    <submittedName>
        <fullName evidence="2">CcoQ/FixQ family Cbb3-type cytochrome c oxidase assembly chaperone</fullName>
    </submittedName>
</protein>
<dbReference type="RefSeq" id="WP_157304449.1">
    <property type="nucleotide sequence ID" value="NZ_WRXN01000001.1"/>
</dbReference>
<dbReference type="EMBL" id="WRXN01000001">
    <property type="protein sequence ID" value="MVT07073.1"/>
    <property type="molecule type" value="Genomic_DNA"/>
</dbReference>
<evidence type="ECO:0000313" key="3">
    <source>
        <dbReference type="Proteomes" id="UP000461730"/>
    </source>
</evidence>
<keyword evidence="3" id="KW-1185">Reference proteome</keyword>
<comment type="caution">
    <text evidence="2">The sequence shown here is derived from an EMBL/GenBank/DDBJ whole genome shotgun (WGS) entry which is preliminary data.</text>
</comment>